<feature type="transmembrane region" description="Helical" evidence="10">
    <location>
        <begin position="56"/>
        <end position="81"/>
    </location>
</feature>
<reference evidence="11" key="1">
    <citation type="journal article" date="2018" name="Mol. Phylogenet. Evol.">
        <title>Phylogeny, evolution and mitochondrial gene order rearrangement in scale worms (Aphroditiformia, Annelida).</title>
        <authorList>
            <person name="Zhang Y."/>
            <person name="Sun J."/>
            <person name="Rouse G.W."/>
            <person name="Wiklund H."/>
            <person name="Pleijel F."/>
            <person name="Watanabe H.K."/>
            <person name="Chen C."/>
            <person name="Qian P.-Y."/>
            <person name="Qiu J.-W."/>
        </authorList>
    </citation>
    <scope>NUCLEOTIDE SEQUENCE</scope>
</reference>
<keyword evidence="8 10" id="KW-0472">Membrane</keyword>
<name>A0A343W672_9ANNE</name>
<evidence type="ECO:0000313" key="11">
    <source>
        <dbReference type="EMBL" id="AVW86094.1"/>
    </source>
</evidence>
<proteinExistence type="inferred from homology"/>
<evidence type="ECO:0000256" key="8">
    <source>
        <dbReference type="ARBA" id="ARBA00023136"/>
    </source>
</evidence>
<keyword evidence="6 10" id="KW-1133">Transmembrane helix</keyword>
<dbReference type="EMBL" id="KY753827">
    <property type="protein sequence ID" value="AVW86094.1"/>
    <property type="molecule type" value="Genomic_DNA"/>
</dbReference>
<organism evidence="11">
    <name type="scientific">Levensteiniella iris</name>
    <dbReference type="NCBI Taxonomy" id="2153341"/>
    <lineage>
        <taxon>Eukaryota</taxon>
        <taxon>Metazoa</taxon>
        <taxon>Spiralia</taxon>
        <taxon>Lophotrochozoa</taxon>
        <taxon>Annelida</taxon>
        <taxon>Polychaeta</taxon>
        <taxon>Errantia</taxon>
        <taxon>Phyllodocida</taxon>
        <taxon>Polynoidae</taxon>
        <taxon>Levensteiniella</taxon>
    </lineage>
</organism>
<keyword evidence="7" id="KW-0520">NAD</keyword>
<evidence type="ECO:0000256" key="6">
    <source>
        <dbReference type="ARBA" id="ARBA00022989"/>
    </source>
</evidence>
<evidence type="ECO:0000256" key="4">
    <source>
        <dbReference type="ARBA" id="ARBA00022692"/>
    </source>
</evidence>
<dbReference type="GO" id="GO:0016020">
    <property type="term" value="C:membrane"/>
    <property type="evidence" value="ECO:0007669"/>
    <property type="project" value="UniProtKB-SubCell"/>
</dbReference>
<evidence type="ECO:0000256" key="7">
    <source>
        <dbReference type="ARBA" id="ARBA00023027"/>
    </source>
</evidence>
<comment type="similarity">
    <text evidence="2">Belongs to the complex I subunit 4L family.</text>
</comment>
<evidence type="ECO:0000256" key="1">
    <source>
        <dbReference type="ARBA" id="ARBA00004141"/>
    </source>
</evidence>
<protein>
    <recommendedName>
        <fullName evidence="3">NADH-ubiquinone oxidoreductase chain 4L</fullName>
    </recommendedName>
    <alternativeName>
        <fullName evidence="9">NADH dehydrogenase subunit 4L</fullName>
    </alternativeName>
</protein>
<evidence type="ECO:0000256" key="2">
    <source>
        <dbReference type="ARBA" id="ARBA00010519"/>
    </source>
</evidence>
<gene>
    <name evidence="11" type="primary">ND4L</name>
</gene>
<dbReference type="InterPro" id="IPR039428">
    <property type="entry name" value="NUOK/Mnh_C1-like"/>
</dbReference>
<evidence type="ECO:0000256" key="3">
    <source>
        <dbReference type="ARBA" id="ARBA00016612"/>
    </source>
</evidence>
<geneLocation type="mitochondrion" evidence="11"/>
<dbReference type="Gene3D" id="1.10.287.3510">
    <property type="match status" value="1"/>
</dbReference>
<evidence type="ECO:0000256" key="10">
    <source>
        <dbReference type="SAM" id="Phobius"/>
    </source>
</evidence>
<feature type="transmembrane region" description="Helical" evidence="10">
    <location>
        <begin position="6"/>
        <end position="23"/>
    </location>
</feature>
<accession>A0A343W672</accession>
<keyword evidence="5" id="KW-1278">Translocase</keyword>
<keyword evidence="4 10" id="KW-0812">Transmembrane</keyword>
<evidence type="ECO:0000256" key="5">
    <source>
        <dbReference type="ARBA" id="ARBA00022967"/>
    </source>
</evidence>
<comment type="subcellular location">
    <subcellularLocation>
        <location evidence="1">Membrane</location>
        <topology evidence="1">Multi-pass membrane protein</topology>
    </subcellularLocation>
</comment>
<dbReference type="Pfam" id="PF00420">
    <property type="entry name" value="Oxidored_q2"/>
    <property type="match status" value="1"/>
</dbReference>
<evidence type="ECO:0000256" key="9">
    <source>
        <dbReference type="ARBA" id="ARBA00031586"/>
    </source>
</evidence>
<feature type="transmembrane region" description="Helical" evidence="10">
    <location>
        <begin position="30"/>
        <end position="50"/>
    </location>
</feature>
<keyword evidence="11" id="KW-0496">Mitochondrion</keyword>
<sequence>MPLLFLPTTLLPLCVMATLITLLTQRSHLLMALLTLEAMILNLMLLLLMSSNLTSVLNLFLAMIMLTFGACEATLGLACLVKMTRKFGNDLISSTNLQAC</sequence>
<dbReference type="AlphaFoldDB" id="A0A343W672"/>